<dbReference type="Gene3D" id="3.30.200.20">
    <property type="entry name" value="Phosphorylase Kinase, domain 1"/>
    <property type="match status" value="1"/>
</dbReference>
<dbReference type="PANTHER" id="PTHR12149">
    <property type="entry name" value="FRUCTOSAMINE 3 KINASE-RELATED PROTEIN"/>
    <property type="match status" value="1"/>
</dbReference>
<dbReference type="Gene3D" id="3.90.1200.10">
    <property type="match status" value="1"/>
</dbReference>
<gene>
    <name evidence="1" type="ORF">METZ01_LOCUS23570</name>
</gene>
<protein>
    <recommendedName>
        <fullName evidence="2">Ketosamine-3-kinase</fullName>
    </recommendedName>
</protein>
<evidence type="ECO:0000313" key="1">
    <source>
        <dbReference type="EMBL" id="SUZ70716.1"/>
    </source>
</evidence>
<accession>A0A381PUG3</accession>
<organism evidence="1">
    <name type="scientific">marine metagenome</name>
    <dbReference type="NCBI Taxonomy" id="408172"/>
    <lineage>
        <taxon>unclassified sequences</taxon>
        <taxon>metagenomes</taxon>
        <taxon>ecological metagenomes</taxon>
    </lineage>
</organism>
<evidence type="ECO:0008006" key="2">
    <source>
        <dbReference type="Google" id="ProtNLM"/>
    </source>
</evidence>
<dbReference type="PIRSF" id="PIRSF006221">
    <property type="entry name" value="Ketosamine-3-kinase"/>
    <property type="match status" value="1"/>
</dbReference>
<name>A0A381PUG3_9ZZZZ</name>
<proteinExistence type="predicted"/>
<reference evidence="1" key="1">
    <citation type="submission" date="2018-05" db="EMBL/GenBank/DDBJ databases">
        <authorList>
            <person name="Lanie J.A."/>
            <person name="Ng W.-L."/>
            <person name="Kazmierczak K.M."/>
            <person name="Andrzejewski T.M."/>
            <person name="Davidsen T.M."/>
            <person name="Wayne K.J."/>
            <person name="Tettelin H."/>
            <person name="Glass J.I."/>
            <person name="Rusch D."/>
            <person name="Podicherti R."/>
            <person name="Tsui H.-C.T."/>
            <person name="Winkler M.E."/>
        </authorList>
    </citation>
    <scope>NUCLEOTIDE SEQUENCE</scope>
</reference>
<dbReference type="InterPro" id="IPR016477">
    <property type="entry name" value="Fructo-/Ketosamine-3-kinase"/>
</dbReference>
<dbReference type="InterPro" id="IPR011009">
    <property type="entry name" value="Kinase-like_dom_sf"/>
</dbReference>
<dbReference type="EMBL" id="UINC01001099">
    <property type="protein sequence ID" value="SUZ70716.1"/>
    <property type="molecule type" value="Genomic_DNA"/>
</dbReference>
<dbReference type="SUPFAM" id="SSF56112">
    <property type="entry name" value="Protein kinase-like (PK-like)"/>
    <property type="match status" value="1"/>
</dbReference>
<dbReference type="PANTHER" id="PTHR12149:SF8">
    <property type="entry name" value="PROTEIN-RIBULOSAMINE 3-KINASE"/>
    <property type="match status" value="1"/>
</dbReference>
<dbReference type="AlphaFoldDB" id="A0A381PUG3"/>
<sequence length="284" mass="31896">MTNHIAVWLAENGFGKIVRRESVGGGCINDTERLHLDAGNSLFLKQHAQAPEGMFHSEAVGLQALSNSQFLRVPTVIHVEDDFILLEDLGQSSPGERFWAELGKGLAQLHSEEYPHFGFKINNYCGSTPQQNDPIKDGHEFFANYRILTLASQAFHQNLLDRTELTKLEYIAANLARWIPKQPAVLIHGDLWSGNVHCDEEGHPALIDPATYWGWAEAELAMTELFGGFGSDFYACYAEQAILDSGWRDRAPIYNLYHLLNHLLLFGRSYLGSIKGITQRFAHT</sequence>
<dbReference type="Pfam" id="PF03881">
    <property type="entry name" value="Fructosamin_kin"/>
    <property type="match status" value="1"/>
</dbReference>